<keyword evidence="1" id="KW-1133">Transmembrane helix</keyword>
<comment type="caution">
    <text evidence="2">The sequence shown here is derived from an EMBL/GenBank/DDBJ whole genome shotgun (WGS) entry which is preliminary data.</text>
</comment>
<name>A0A2P4P7E2_RHIID</name>
<evidence type="ECO:0000313" key="3">
    <source>
        <dbReference type="Proteomes" id="UP000018888"/>
    </source>
</evidence>
<feature type="transmembrane region" description="Helical" evidence="1">
    <location>
        <begin position="16"/>
        <end position="35"/>
    </location>
</feature>
<reference evidence="2 3" key="1">
    <citation type="journal article" date="2013" name="Proc. Natl. Acad. Sci. U.S.A.">
        <title>Genome of an arbuscular mycorrhizal fungus provides insight into the oldest plant symbiosis.</title>
        <authorList>
            <person name="Tisserant E."/>
            <person name="Malbreil M."/>
            <person name="Kuo A."/>
            <person name="Kohler A."/>
            <person name="Symeonidi A."/>
            <person name="Balestrini R."/>
            <person name="Charron P."/>
            <person name="Duensing N."/>
            <person name="Frei Dit Frey N."/>
            <person name="Gianinazzi-Pearson V."/>
            <person name="Gilbert L.B."/>
            <person name="Handa Y."/>
            <person name="Herr J.R."/>
            <person name="Hijri M."/>
            <person name="Koul R."/>
            <person name="Kawaguchi M."/>
            <person name="Krajinski F."/>
            <person name="Lammers P.J."/>
            <person name="Masclaux F.G."/>
            <person name="Murat C."/>
            <person name="Morin E."/>
            <person name="Ndikumana S."/>
            <person name="Pagni M."/>
            <person name="Petitpierre D."/>
            <person name="Requena N."/>
            <person name="Rosikiewicz P."/>
            <person name="Riley R."/>
            <person name="Saito K."/>
            <person name="San Clemente H."/>
            <person name="Shapiro H."/>
            <person name="van Tuinen D."/>
            <person name="Becard G."/>
            <person name="Bonfante P."/>
            <person name="Paszkowski U."/>
            <person name="Shachar-Hill Y.Y."/>
            <person name="Tuskan G.A."/>
            <person name="Young P.W."/>
            <person name="Sanders I.R."/>
            <person name="Henrissat B."/>
            <person name="Rensing S.A."/>
            <person name="Grigoriev I.V."/>
            <person name="Corradi N."/>
            <person name="Roux C."/>
            <person name="Martin F."/>
        </authorList>
    </citation>
    <scope>NUCLEOTIDE SEQUENCE [LARGE SCALE GENOMIC DNA]</scope>
    <source>
        <strain evidence="2 3">DAOM 197198</strain>
    </source>
</reference>
<dbReference type="EMBL" id="AUPC02000347">
    <property type="protein sequence ID" value="POG61305.1"/>
    <property type="molecule type" value="Genomic_DNA"/>
</dbReference>
<organism evidence="2 3">
    <name type="scientific">Rhizophagus irregularis (strain DAOM 181602 / DAOM 197198 / MUCL 43194)</name>
    <name type="common">Arbuscular mycorrhizal fungus</name>
    <name type="synonym">Glomus intraradices</name>
    <dbReference type="NCBI Taxonomy" id="747089"/>
    <lineage>
        <taxon>Eukaryota</taxon>
        <taxon>Fungi</taxon>
        <taxon>Fungi incertae sedis</taxon>
        <taxon>Mucoromycota</taxon>
        <taxon>Glomeromycotina</taxon>
        <taxon>Glomeromycetes</taxon>
        <taxon>Glomerales</taxon>
        <taxon>Glomeraceae</taxon>
        <taxon>Rhizophagus</taxon>
    </lineage>
</organism>
<evidence type="ECO:0000256" key="1">
    <source>
        <dbReference type="SAM" id="Phobius"/>
    </source>
</evidence>
<protein>
    <submittedName>
        <fullName evidence="2">Uncharacterized protein</fullName>
    </submittedName>
</protein>
<evidence type="ECO:0000313" key="2">
    <source>
        <dbReference type="EMBL" id="POG61305.1"/>
    </source>
</evidence>
<gene>
    <name evidence="2" type="ORF">GLOIN_2v1704829</name>
</gene>
<accession>A0A2P4P7E2</accession>
<keyword evidence="3" id="KW-1185">Reference proteome</keyword>
<sequence length="70" mass="8004">MWYTVNSVYIGQFTKYGILTSLASSVILVLYMFFYNANIRFVSSVVLHNVMAANILSCLKACRKKPIIYN</sequence>
<reference evidence="2 3" key="2">
    <citation type="journal article" date="2018" name="New Phytol.">
        <title>High intraspecific genome diversity in the model arbuscular mycorrhizal symbiont Rhizophagus irregularis.</title>
        <authorList>
            <person name="Chen E.C.H."/>
            <person name="Morin E."/>
            <person name="Beaudet D."/>
            <person name="Noel J."/>
            <person name="Yildirir G."/>
            <person name="Ndikumana S."/>
            <person name="Charron P."/>
            <person name="St-Onge C."/>
            <person name="Giorgi J."/>
            <person name="Kruger M."/>
            <person name="Marton T."/>
            <person name="Ropars J."/>
            <person name="Grigoriev I.V."/>
            <person name="Hainaut M."/>
            <person name="Henrissat B."/>
            <person name="Roux C."/>
            <person name="Martin F."/>
            <person name="Corradi N."/>
        </authorList>
    </citation>
    <scope>NUCLEOTIDE SEQUENCE [LARGE SCALE GENOMIC DNA]</scope>
    <source>
        <strain evidence="2 3">DAOM 197198</strain>
    </source>
</reference>
<dbReference type="Proteomes" id="UP000018888">
    <property type="component" value="Unassembled WGS sequence"/>
</dbReference>
<keyword evidence="1" id="KW-0812">Transmembrane</keyword>
<dbReference type="AlphaFoldDB" id="A0A2P4P7E2"/>
<keyword evidence="1" id="KW-0472">Membrane</keyword>
<proteinExistence type="predicted"/>
<feature type="transmembrane region" description="Helical" evidence="1">
    <location>
        <begin position="41"/>
        <end position="59"/>
    </location>
</feature>